<dbReference type="Proteomes" id="UP000593737">
    <property type="component" value="Chromosome"/>
</dbReference>
<dbReference type="InterPro" id="IPR052556">
    <property type="entry name" value="PolySynth_Transporter"/>
</dbReference>
<dbReference type="EMBL" id="CP047423">
    <property type="protein sequence ID" value="QPD04791.1"/>
    <property type="molecule type" value="Genomic_DNA"/>
</dbReference>
<comment type="subcellular location">
    <subcellularLocation>
        <location evidence="1">Membrane</location>
        <topology evidence="1">Multi-pass membrane protein</topology>
    </subcellularLocation>
</comment>
<gene>
    <name evidence="6" type="ORF">Nkreftii_002565</name>
</gene>
<feature type="transmembrane region" description="Helical" evidence="5">
    <location>
        <begin position="84"/>
        <end position="104"/>
    </location>
</feature>
<dbReference type="InterPro" id="IPR002797">
    <property type="entry name" value="Polysacc_synth"/>
</dbReference>
<keyword evidence="3 5" id="KW-1133">Transmembrane helix</keyword>
<feature type="transmembrane region" description="Helical" evidence="5">
    <location>
        <begin position="280"/>
        <end position="299"/>
    </location>
</feature>
<dbReference type="PANTHER" id="PTHR43424:SF1">
    <property type="entry name" value="LOCUS PUTATIVE PROTEIN 1-RELATED"/>
    <property type="match status" value="1"/>
</dbReference>
<evidence type="ECO:0008006" key="8">
    <source>
        <dbReference type="Google" id="ProtNLM"/>
    </source>
</evidence>
<proteinExistence type="predicted"/>
<name>A0A7S8FFI9_9BACT</name>
<evidence type="ECO:0000256" key="4">
    <source>
        <dbReference type="ARBA" id="ARBA00023136"/>
    </source>
</evidence>
<feature type="transmembrane region" description="Helical" evidence="5">
    <location>
        <begin position="377"/>
        <end position="396"/>
    </location>
</feature>
<reference evidence="6 7" key="1">
    <citation type="journal article" date="2020" name="ISME J.">
        <title>Enrichment and physiological characterization of a novel comammox Nitrospira indicates ammonium inhibition of complete nitrification.</title>
        <authorList>
            <person name="Sakoula D."/>
            <person name="Koch H."/>
            <person name="Frank J."/>
            <person name="Jetten M.S.M."/>
            <person name="van Kessel M.A.H.J."/>
            <person name="Lucker S."/>
        </authorList>
    </citation>
    <scope>NUCLEOTIDE SEQUENCE [LARGE SCALE GENOMIC DNA]</scope>
    <source>
        <strain evidence="6">Comreactor17</strain>
    </source>
</reference>
<feature type="transmembrane region" description="Helical" evidence="5">
    <location>
        <begin position="12"/>
        <end position="31"/>
    </location>
</feature>
<feature type="transmembrane region" description="Helical" evidence="5">
    <location>
        <begin position="142"/>
        <end position="161"/>
    </location>
</feature>
<evidence type="ECO:0000256" key="5">
    <source>
        <dbReference type="SAM" id="Phobius"/>
    </source>
</evidence>
<feature type="transmembrane region" description="Helical" evidence="5">
    <location>
        <begin position="352"/>
        <end position="371"/>
    </location>
</feature>
<dbReference type="KEGG" id="nkf:Nkreftii_002565"/>
<keyword evidence="4 5" id="KW-0472">Membrane</keyword>
<feature type="transmembrane region" description="Helical" evidence="5">
    <location>
        <begin position="212"/>
        <end position="233"/>
    </location>
</feature>
<feature type="transmembrane region" description="Helical" evidence="5">
    <location>
        <begin position="116"/>
        <end position="133"/>
    </location>
</feature>
<dbReference type="PANTHER" id="PTHR43424">
    <property type="entry name" value="LOCUS PUTATIVE PROTEIN 1-RELATED"/>
    <property type="match status" value="1"/>
</dbReference>
<dbReference type="AlphaFoldDB" id="A0A7S8FFI9"/>
<evidence type="ECO:0000313" key="6">
    <source>
        <dbReference type="EMBL" id="QPD04791.1"/>
    </source>
</evidence>
<protein>
    <recommendedName>
        <fullName evidence="8">Polysaccharide biosynthesis protein</fullName>
    </recommendedName>
</protein>
<dbReference type="Pfam" id="PF01943">
    <property type="entry name" value="Polysacc_synt"/>
    <property type="match status" value="1"/>
</dbReference>
<sequence>MNLRLIQNINYMVLAQAANYMMPLILIPYLVRTLGLAAFGDFSVSQSIINIGIIVVQFGFNIYVTKDIAERKKHGQAIDEVISVTFVLQIALAVALIAVASAVYAVVPVRAAQLSFWYSFAWLGQALFPVWYFQGSQCFKQLALLNFMLRGSTFVMVLLLITREEDLIALPMIYSFSYLNVGLLASAIMWRRHVPRIPTVKELKGLMNSTKDVFFSNIASVSLMNMPIFFLSHQVSKEEVGAFSAILRVIYAIKGMLNSGFQVLVPTLISGVGRLNHKRIALRILLMLLMIVAAALAVKEPLLDLLYGQHAALDYDREFTILLLSVIPGSIGTLYVMVFATYYGEFVRRKQAFFMVCVVAALLYFPFIHLFNGLGAALVILICETVLLVLGIRIVSNNGHTG</sequence>
<organism evidence="6 7">
    <name type="scientific">Candidatus Nitrospira kreftii</name>
    <dbReference type="NCBI Taxonomy" id="2652173"/>
    <lineage>
        <taxon>Bacteria</taxon>
        <taxon>Pseudomonadati</taxon>
        <taxon>Nitrospirota</taxon>
        <taxon>Nitrospiria</taxon>
        <taxon>Nitrospirales</taxon>
        <taxon>Nitrospiraceae</taxon>
        <taxon>Nitrospira</taxon>
    </lineage>
</organism>
<evidence type="ECO:0000256" key="1">
    <source>
        <dbReference type="ARBA" id="ARBA00004141"/>
    </source>
</evidence>
<evidence type="ECO:0000313" key="7">
    <source>
        <dbReference type="Proteomes" id="UP000593737"/>
    </source>
</evidence>
<evidence type="ECO:0000256" key="3">
    <source>
        <dbReference type="ARBA" id="ARBA00022989"/>
    </source>
</evidence>
<feature type="transmembrane region" description="Helical" evidence="5">
    <location>
        <begin position="43"/>
        <end position="64"/>
    </location>
</feature>
<feature type="transmembrane region" description="Helical" evidence="5">
    <location>
        <begin position="245"/>
        <end position="268"/>
    </location>
</feature>
<evidence type="ECO:0000256" key="2">
    <source>
        <dbReference type="ARBA" id="ARBA00022692"/>
    </source>
</evidence>
<feature type="transmembrane region" description="Helical" evidence="5">
    <location>
        <begin position="319"/>
        <end position="340"/>
    </location>
</feature>
<feature type="transmembrane region" description="Helical" evidence="5">
    <location>
        <begin position="167"/>
        <end position="191"/>
    </location>
</feature>
<keyword evidence="2 5" id="KW-0812">Transmembrane</keyword>
<accession>A0A7S8FFI9</accession>
<dbReference type="GO" id="GO:0016020">
    <property type="term" value="C:membrane"/>
    <property type="evidence" value="ECO:0007669"/>
    <property type="project" value="UniProtKB-SubCell"/>
</dbReference>